<dbReference type="OrthoDB" id="26311at10239"/>
<evidence type="ECO:0000313" key="2">
    <source>
        <dbReference type="Proteomes" id="UP000241842"/>
    </source>
</evidence>
<dbReference type="EMBL" id="MG030347">
    <property type="protein sequence ID" value="ATW69944.1"/>
    <property type="molecule type" value="Genomic_DNA"/>
</dbReference>
<dbReference type="Proteomes" id="UP000241842">
    <property type="component" value="Segment"/>
</dbReference>
<evidence type="ECO:0000313" key="1">
    <source>
        <dbReference type="EMBL" id="ATW69944.1"/>
    </source>
</evidence>
<accession>A0A2H4PRL2</accession>
<dbReference type="GeneID" id="40097281"/>
<dbReference type="RefSeq" id="YP_009620628.1">
    <property type="nucleotide sequence ID" value="NC_042090.1"/>
</dbReference>
<sequence>MLDNIFAGDFKNIRDVESEFELPTGMLEDITIIYAVYNQPQYEGYAEVYFKDNLTGLYYEVHGSHCSCYGLENQWSPELIGDKDAFLAYANRVEVMTAQKDYYFEGHVPLIQIIG</sequence>
<organism evidence="1 2">
    <name type="scientific">Proteus phage PM135</name>
    <dbReference type="NCBI Taxonomy" id="2048008"/>
    <lineage>
        <taxon>Viruses</taxon>
        <taxon>Duplodnaviria</taxon>
        <taxon>Heunggongvirae</taxon>
        <taxon>Uroviricota</taxon>
        <taxon>Caudoviricetes</taxon>
        <taxon>Demerecviridae</taxon>
        <taxon>Novosibvirus</taxon>
        <taxon>Novosibvirus PM135</taxon>
    </lineage>
</organism>
<proteinExistence type="predicted"/>
<dbReference type="KEGG" id="vg:40097281"/>
<protein>
    <submittedName>
        <fullName evidence="1">Uncharacterized protein</fullName>
    </submittedName>
</protein>
<name>A0A2H4PRL2_9CAUD</name>
<keyword evidence="2" id="KW-1185">Reference proteome</keyword>
<reference evidence="2" key="1">
    <citation type="submission" date="2017-10" db="EMBL/GenBank/DDBJ databases">
        <title>Isolation and characterization of a group of new proteus bacteriophages.</title>
        <authorList>
            <person name="Kozlova Y.N."/>
            <person name="Morozova V.V."/>
            <person name="Babkin I.V."/>
            <person name="Tikunova N.V."/>
            <person name="Bokovaya O.V."/>
            <person name="Shedko E.D."/>
        </authorList>
    </citation>
    <scope>NUCLEOTIDE SEQUENCE [LARGE SCALE GENOMIC DNA]</scope>
</reference>